<organism evidence="1 2">
    <name type="scientific">Ceraceosorus bombacis</name>
    <dbReference type="NCBI Taxonomy" id="401625"/>
    <lineage>
        <taxon>Eukaryota</taxon>
        <taxon>Fungi</taxon>
        <taxon>Dikarya</taxon>
        <taxon>Basidiomycota</taxon>
        <taxon>Ustilaginomycotina</taxon>
        <taxon>Exobasidiomycetes</taxon>
        <taxon>Ceraceosorales</taxon>
        <taxon>Ceraceosoraceae</taxon>
        <taxon>Ceraceosorus</taxon>
    </lineage>
</organism>
<dbReference type="Pfam" id="PF11578">
    <property type="entry name" value="DUF3237"/>
    <property type="match status" value="1"/>
</dbReference>
<keyword evidence="2" id="KW-1185">Reference proteome</keyword>
<dbReference type="STRING" id="401625.A0A0P1BKL1"/>
<accession>A0A0P1BKL1</accession>
<proteinExistence type="predicted"/>
<name>A0A0P1BKL1_9BASI</name>
<reference evidence="2" key="1">
    <citation type="submission" date="2014-09" db="EMBL/GenBank/DDBJ databases">
        <authorList>
            <person name="Sharma Rahul"/>
            <person name="Thines Marco"/>
        </authorList>
    </citation>
    <scope>NUCLEOTIDE SEQUENCE [LARGE SCALE GENOMIC DNA]</scope>
</reference>
<evidence type="ECO:0000313" key="2">
    <source>
        <dbReference type="Proteomes" id="UP000054845"/>
    </source>
</evidence>
<evidence type="ECO:0000313" key="1">
    <source>
        <dbReference type="EMBL" id="CEH16720.1"/>
    </source>
</evidence>
<dbReference type="PANTHER" id="PTHR37315">
    <property type="entry name" value="UPF0311 PROTEIN BLR7842"/>
    <property type="match status" value="1"/>
</dbReference>
<dbReference type="AlphaFoldDB" id="A0A0P1BKL1"/>
<dbReference type="Proteomes" id="UP000054845">
    <property type="component" value="Unassembled WGS sequence"/>
</dbReference>
<dbReference type="EMBL" id="CCYA01000391">
    <property type="protein sequence ID" value="CEH16720.1"/>
    <property type="molecule type" value="Genomic_DNA"/>
</dbReference>
<sequence length="192" mass="20891">MSFEEISSDAAPSVSPYCRPLDGTKLTSFQPPAPALVPLFRCECTVASVHIVGQTSVGVRKIIPLESAVLRSSDATSPFHGARLLQAGGADYLRTDAEGTAWLDARYAFLLRSGRTLYVQSSGTRYGHSAEAGQKLLEGKEEVEVGEYCFRLRLILECEDEHEEIRKACKSLVIASAVRGTSSVVYDAYLVQ</sequence>
<dbReference type="OrthoDB" id="2544694at2759"/>
<dbReference type="InterPro" id="IPR020915">
    <property type="entry name" value="UPF0311"/>
</dbReference>
<dbReference type="Gene3D" id="2.40.160.20">
    <property type="match status" value="1"/>
</dbReference>
<dbReference type="PANTHER" id="PTHR37315:SF1">
    <property type="entry name" value="UPF0311 PROTEIN BLR7842"/>
    <property type="match status" value="1"/>
</dbReference>
<protein>
    <submittedName>
        <fullName evidence="1">Uncharacterized protein family UPF0311</fullName>
    </submittedName>
</protein>